<dbReference type="EMBL" id="QJKJ01004239">
    <property type="protein sequence ID" value="RDX94984.1"/>
    <property type="molecule type" value="Genomic_DNA"/>
</dbReference>
<dbReference type="PANTHER" id="PTHR35046:SF9">
    <property type="entry name" value="RNA-DIRECTED DNA POLYMERASE"/>
    <property type="match status" value="1"/>
</dbReference>
<feature type="compositionally biased region" description="Low complexity" evidence="1">
    <location>
        <begin position="11"/>
        <end position="23"/>
    </location>
</feature>
<accession>A0A371GWQ6</accession>
<name>A0A371GWQ6_MUCPR</name>
<gene>
    <name evidence="2" type="ORF">CR513_22558</name>
</gene>
<evidence type="ECO:0000256" key="1">
    <source>
        <dbReference type="SAM" id="MobiDB-lite"/>
    </source>
</evidence>
<dbReference type="OrthoDB" id="1747743at2759"/>
<sequence length="143" mass="16368">MIVRHDGEMASDSSLRETSTSSESESHSDDSYIEGDLLTVKRFMCSQMLDEAETQRENIFHSRCHVFGTLCSIIIYEVEVAFTLGTYKDKVLYDVVPMEATHLFLGRPCQFDRKVIRDGVTKRFTFVHMGQKVVLKPLSPRVI</sequence>
<dbReference type="PANTHER" id="PTHR35046">
    <property type="entry name" value="ZINC KNUCKLE (CCHC-TYPE) FAMILY PROTEIN"/>
    <property type="match status" value="1"/>
</dbReference>
<keyword evidence="3" id="KW-1185">Reference proteome</keyword>
<dbReference type="Proteomes" id="UP000257109">
    <property type="component" value="Unassembled WGS sequence"/>
</dbReference>
<feature type="non-terminal residue" evidence="2">
    <location>
        <position position="1"/>
    </location>
</feature>
<proteinExistence type="predicted"/>
<reference evidence="2" key="1">
    <citation type="submission" date="2018-05" db="EMBL/GenBank/DDBJ databases">
        <title>Draft genome of Mucuna pruriens seed.</title>
        <authorList>
            <person name="Nnadi N.E."/>
            <person name="Vos R."/>
            <person name="Hasami M.H."/>
            <person name="Devisetty U.K."/>
            <person name="Aguiy J.C."/>
        </authorList>
    </citation>
    <scope>NUCLEOTIDE SEQUENCE [LARGE SCALE GENOMIC DNA]</scope>
    <source>
        <strain evidence="2">JCA_2017</strain>
    </source>
</reference>
<comment type="caution">
    <text evidence="2">The sequence shown here is derived from an EMBL/GenBank/DDBJ whole genome shotgun (WGS) entry which is preliminary data.</text>
</comment>
<dbReference type="AlphaFoldDB" id="A0A371GWQ6"/>
<evidence type="ECO:0000313" key="3">
    <source>
        <dbReference type="Proteomes" id="UP000257109"/>
    </source>
</evidence>
<feature type="region of interest" description="Disordered" evidence="1">
    <location>
        <begin position="1"/>
        <end position="31"/>
    </location>
</feature>
<organism evidence="2 3">
    <name type="scientific">Mucuna pruriens</name>
    <name type="common">Velvet bean</name>
    <name type="synonym">Dolichos pruriens</name>
    <dbReference type="NCBI Taxonomy" id="157652"/>
    <lineage>
        <taxon>Eukaryota</taxon>
        <taxon>Viridiplantae</taxon>
        <taxon>Streptophyta</taxon>
        <taxon>Embryophyta</taxon>
        <taxon>Tracheophyta</taxon>
        <taxon>Spermatophyta</taxon>
        <taxon>Magnoliopsida</taxon>
        <taxon>eudicotyledons</taxon>
        <taxon>Gunneridae</taxon>
        <taxon>Pentapetalae</taxon>
        <taxon>rosids</taxon>
        <taxon>fabids</taxon>
        <taxon>Fabales</taxon>
        <taxon>Fabaceae</taxon>
        <taxon>Papilionoideae</taxon>
        <taxon>50 kb inversion clade</taxon>
        <taxon>NPAAA clade</taxon>
        <taxon>indigoferoid/millettioid clade</taxon>
        <taxon>Phaseoleae</taxon>
        <taxon>Mucuna</taxon>
    </lineage>
</organism>
<evidence type="ECO:0000313" key="2">
    <source>
        <dbReference type="EMBL" id="RDX94984.1"/>
    </source>
</evidence>
<protein>
    <submittedName>
        <fullName evidence="2">Uncharacterized protein</fullName>
    </submittedName>
</protein>